<gene>
    <name evidence="1" type="ORF">SAMN02745729_1355</name>
</gene>
<evidence type="ECO:0000313" key="2">
    <source>
        <dbReference type="Proteomes" id="UP000242469"/>
    </source>
</evidence>
<dbReference type="Proteomes" id="UP000242469">
    <property type="component" value="Unassembled WGS sequence"/>
</dbReference>
<protein>
    <submittedName>
        <fullName evidence="1">Uncharacterized protein</fullName>
    </submittedName>
</protein>
<organism evidence="1 2">
    <name type="scientific">Marinobacterium iners DSM 11526</name>
    <dbReference type="NCBI Taxonomy" id="1122198"/>
    <lineage>
        <taxon>Bacteria</taxon>
        <taxon>Pseudomonadati</taxon>
        <taxon>Pseudomonadota</taxon>
        <taxon>Gammaproteobacteria</taxon>
        <taxon>Oceanospirillales</taxon>
        <taxon>Oceanospirillaceae</taxon>
        <taxon>Marinobacterium</taxon>
    </lineage>
</organism>
<name>A0A1H4H9S5_9GAMM</name>
<dbReference type="EMBL" id="FNRJ01000035">
    <property type="protein sequence ID" value="SEB18554.1"/>
    <property type="molecule type" value="Genomic_DNA"/>
</dbReference>
<proteinExistence type="predicted"/>
<keyword evidence="2" id="KW-1185">Reference proteome</keyword>
<dbReference type="STRING" id="1122198.SAMN02745729_1355"/>
<sequence>MDAYIGKHILVGLTYLNKDGSVKEQVQLHGNIIAVSKSTVVFERSDNGEEFSIPFDENNLDADETDSVYELKSTGELVENVDFISSWTIRPPQDD</sequence>
<dbReference type="AlphaFoldDB" id="A0A1H4H9S5"/>
<accession>A0A1H4H9S5</accession>
<evidence type="ECO:0000313" key="1">
    <source>
        <dbReference type="EMBL" id="SEB18554.1"/>
    </source>
</evidence>
<reference evidence="2" key="1">
    <citation type="submission" date="2016-10" db="EMBL/GenBank/DDBJ databases">
        <authorList>
            <person name="Varghese N."/>
            <person name="Submissions S."/>
        </authorList>
    </citation>
    <scope>NUCLEOTIDE SEQUENCE [LARGE SCALE GENOMIC DNA]</scope>
    <source>
        <strain evidence="2">DSM 11526</strain>
    </source>
</reference>